<evidence type="ECO:0000256" key="2">
    <source>
        <dbReference type="ARBA" id="ARBA00022448"/>
    </source>
</evidence>
<dbReference type="Pfam" id="PF00005">
    <property type="entry name" value="ABC_tran"/>
    <property type="match status" value="1"/>
</dbReference>
<keyword evidence="4 6" id="KW-0067">ATP-binding</keyword>
<dbReference type="FunFam" id="3.40.50.300:FF:000016">
    <property type="entry name" value="Oligopeptide ABC transporter ATP-binding component"/>
    <property type="match status" value="1"/>
</dbReference>
<dbReference type="Proteomes" id="UP000095401">
    <property type="component" value="Chromosome"/>
</dbReference>
<dbReference type="GO" id="GO:0016887">
    <property type="term" value="F:ATP hydrolysis activity"/>
    <property type="evidence" value="ECO:0007669"/>
    <property type="project" value="InterPro"/>
</dbReference>
<dbReference type="GO" id="GO:0055085">
    <property type="term" value="P:transmembrane transport"/>
    <property type="evidence" value="ECO:0007669"/>
    <property type="project" value="UniProtKB-ARBA"/>
</dbReference>
<keyword evidence="7" id="KW-1185">Reference proteome</keyword>
<dbReference type="PANTHER" id="PTHR43776">
    <property type="entry name" value="TRANSPORT ATP-BINDING PROTEIN"/>
    <property type="match status" value="1"/>
</dbReference>
<dbReference type="SMART" id="SM00382">
    <property type="entry name" value="AAA"/>
    <property type="match status" value="1"/>
</dbReference>
<dbReference type="EMBL" id="CP017415">
    <property type="protein sequence ID" value="AOU96756.1"/>
    <property type="molecule type" value="Genomic_DNA"/>
</dbReference>
<dbReference type="NCBIfam" id="TIGR01727">
    <property type="entry name" value="oligo_HPY"/>
    <property type="match status" value="1"/>
</dbReference>
<protein>
    <submittedName>
        <fullName evidence="6">Peptide ABC transporter ATP-binding protein</fullName>
    </submittedName>
</protein>
<dbReference type="Pfam" id="PF08352">
    <property type="entry name" value="oligo_HPY"/>
    <property type="match status" value="1"/>
</dbReference>
<dbReference type="AlphaFoldDB" id="A0A1D8IJX3"/>
<dbReference type="SUPFAM" id="SSF52540">
    <property type="entry name" value="P-loop containing nucleoside triphosphate hydrolases"/>
    <property type="match status" value="1"/>
</dbReference>
<dbReference type="RefSeq" id="WP_070077150.1">
    <property type="nucleotide sequence ID" value="NZ_CP017415.1"/>
</dbReference>
<dbReference type="PROSITE" id="PS00211">
    <property type="entry name" value="ABC_TRANSPORTER_1"/>
    <property type="match status" value="1"/>
</dbReference>
<dbReference type="InterPro" id="IPR017871">
    <property type="entry name" value="ABC_transporter-like_CS"/>
</dbReference>
<dbReference type="InterPro" id="IPR003439">
    <property type="entry name" value="ABC_transporter-like_ATP-bd"/>
</dbReference>
<dbReference type="GO" id="GO:0005524">
    <property type="term" value="F:ATP binding"/>
    <property type="evidence" value="ECO:0007669"/>
    <property type="project" value="UniProtKB-KW"/>
</dbReference>
<evidence type="ECO:0000259" key="5">
    <source>
        <dbReference type="PROSITE" id="PS50893"/>
    </source>
</evidence>
<sequence>MSALDETFRDAPLTVTGLQIRYPVKRDWLGRPRAYAHALNGIDLSVARGETLGIVGESGCGKSTLAQALIGLVTPSSGHVRVAGMSSTGGLQPVQIVFQDPNASLDPRMRVWRIITEPVFLRSRHSRAELRRMAAALAEQVGLRAEHIDRYAHEFSGGQRQRIAIARALASEPEIIVLDEPTSALDVSVQAQILNLLLSLQQRQNLTYVLISHDVSVIRHMADRVAVMYLGQIVEIGPARSVLGEPRHPYTRLLCESVPRVDSGSAPDLPAETTELPSNRTLPSGCFFRERCPSAAAGCERPQALATLAYDTAHAVRCHLVHADTPPKWRPDTLSPLDQAMEE</sequence>
<dbReference type="InterPro" id="IPR027417">
    <property type="entry name" value="P-loop_NTPase"/>
</dbReference>
<evidence type="ECO:0000313" key="7">
    <source>
        <dbReference type="Proteomes" id="UP000095401"/>
    </source>
</evidence>
<organism evidence="6 7">
    <name type="scientific">Acidihalobacter yilgarnensis</name>
    <dbReference type="NCBI Taxonomy" id="2819280"/>
    <lineage>
        <taxon>Bacteria</taxon>
        <taxon>Pseudomonadati</taxon>
        <taxon>Pseudomonadota</taxon>
        <taxon>Gammaproteobacteria</taxon>
        <taxon>Chromatiales</taxon>
        <taxon>Ectothiorhodospiraceae</taxon>
        <taxon>Acidihalobacter</taxon>
    </lineage>
</organism>
<gene>
    <name evidence="6" type="ORF">BI364_00880</name>
</gene>
<dbReference type="InterPro" id="IPR003593">
    <property type="entry name" value="AAA+_ATPase"/>
</dbReference>
<accession>A0A1D8IJX3</accession>
<dbReference type="GO" id="GO:0015833">
    <property type="term" value="P:peptide transport"/>
    <property type="evidence" value="ECO:0007669"/>
    <property type="project" value="InterPro"/>
</dbReference>
<keyword evidence="3" id="KW-0547">Nucleotide-binding</keyword>
<dbReference type="PANTHER" id="PTHR43776:SF7">
    <property type="entry name" value="D,D-DIPEPTIDE TRANSPORT ATP-BINDING PROTEIN DDPF-RELATED"/>
    <property type="match status" value="1"/>
</dbReference>
<feature type="domain" description="ABC transporter" evidence="5">
    <location>
        <begin position="24"/>
        <end position="255"/>
    </location>
</feature>
<evidence type="ECO:0000256" key="3">
    <source>
        <dbReference type="ARBA" id="ARBA00022741"/>
    </source>
</evidence>
<dbReference type="InterPro" id="IPR050319">
    <property type="entry name" value="ABC_transp_ATP-bind"/>
</dbReference>
<dbReference type="CDD" id="cd03257">
    <property type="entry name" value="ABC_NikE_OppD_transporters"/>
    <property type="match status" value="1"/>
</dbReference>
<dbReference type="Gene3D" id="3.40.50.300">
    <property type="entry name" value="P-loop containing nucleotide triphosphate hydrolases"/>
    <property type="match status" value="1"/>
</dbReference>
<proteinExistence type="inferred from homology"/>
<dbReference type="KEGG" id="aprs:BI364_00880"/>
<evidence type="ECO:0000256" key="4">
    <source>
        <dbReference type="ARBA" id="ARBA00022840"/>
    </source>
</evidence>
<evidence type="ECO:0000313" key="6">
    <source>
        <dbReference type="EMBL" id="AOU96756.1"/>
    </source>
</evidence>
<keyword evidence="2" id="KW-0813">Transport</keyword>
<dbReference type="InterPro" id="IPR013563">
    <property type="entry name" value="Oligopep_ABC_C"/>
</dbReference>
<comment type="similarity">
    <text evidence="1">Belongs to the ABC transporter superfamily.</text>
</comment>
<reference evidence="7" key="1">
    <citation type="submission" date="2016-09" db="EMBL/GenBank/DDBJ databases">
        <title>Acidihalobacter prosperus F5.</title>
        <authorList>
            <person name="Khaleque H.N."/>
            <person name="Ramsay J.P."/>
            <person name="Kaksonen A.H."/>
            <person name="Boxall N.J."/>
            <person name="Watkin E.L.J."/>
        </authorList>
    </citation>
    <scope>NUCLEOTIDE SEQUENCE [LARGE SCALE GENOMIC DNA]</scope>
    <source>
        <strain evidence="7">F5</strain>
    </source>
</reference>
<evidence type="ECO:0000256" key="1">
    <source>
        <dbReference type="ARBA" id="ARBA00005417"/>
    </source>
</evidence>
<dbReference type="PROSITE" id="PS50893">
    <property type="entry name" value="ABC_TRANSPORTER_2"/>
    <property type="match status" value="1"/>
</dbReference>
<name>A0A1D8IJX3_9GAMM</name>